<evidence type="ECO:0000256" key="2">
    <source>
        <dbReference type="ARBA" id="ARBA00022741"/>
    </source>
</evidence>
<dbReference type="SMART" id="SM00382">
    <property type="entry name" value="AAA"/>
    <property type="match status" value="1"/>
</dbReference>
<name>A0A2U3JZT4_9FIRM</name>
<dbReference type="GO" id="GO:0016887">
    <property type="term" value="F:ATP hydrolysis activity"/>
    <property type="evidence" value="ECO:0007669"/>
    <property type="project" value="InterPro"/>
</dbReference>
<dbReference type="AlphaFoldDB" id="A0A2U3JZT4"/>
<evidence type="ECO:0000256" key="1">
    <source>
        <dbReference type="ARBA" id="ARBA00022448"/>
    </source>
</evidence>
<dbReference type="Pfam" id="PF00005">
    <property type="entry name" value="ABC_tran"/>
    <property type="match status" value="1"/>
</dbReference>
<dbReference type="GO" id="GO:0005524">
    <property type="term" value="F:ATP binding"/>
    <property type="evidence" value="ECO:0007669"/>
    <property type="project" value="UniProtKB-KW"/>
</dbReference>
<feature type="domain" description="ABC transporter" evidence="4">
    <location>
        <begin position="4"/>
        <end position="236"/>
    </location>
</feature>
<dbReference type="InterPro" id="IPR050093">
    <property type="entry name" value="ABC_SmlMolc_Importer"/>
</dbReference>
<evidence type="ECO:0000313" key="6">
    <source>
        <dbReference type="Proteomes" id="UP000238916"/>
    </source>
</evidence>
<gene>
    <name evidence="5" type="ORF">SBF1_1160019</name>
</gene>
<dbReference type="EC" id="3.6.3.-" evidence="5"/>
<organism evidence="5 6">
    <name type="scientific">Candidatus Desulfosporosinus infrequens</name>
    <dbReference type="NCBI Taxonomy" id="2043169"/>
    <lineage>
        <taxon>Bacteria</taxon>
        <taxon>Bacillati</taxon>
        <taxon>Bacillota</taxon>
        <taxon>Clostridia</taxon>
        <taxon>Eubacteriales</taxon>
        <taxon>Desulfitobacteriaceae</taxon>
        <taxon>Desulfosporosinus</taxon>
    </lineage>
</organism>
<dbReference type="PANTHER" id="PTHR42781:SF8">
    <property type="entry name" value="BICARBONATE TRANSPORT ATP-BINDING PROTEIN CMPC"/>
    <property type="match status" value="1"/>
</dbReference>
<reference evidence="6" key="1">
    <citation type="submission" date="2018-02" db="EMBL/GenBank/DDBJ databases">
        <authorList>
            <person name="Hausmann B."/>
        </authorList>
    </citation>
    <scope>NUCLEOTIDE SEQUENCE [LARGE SCALE GENOMIC DNA]</scope>
    <source>
        <strain evidence="6">Peat soil MAG SbF1</strain>
    </source>
</reference>
<protein>
    <submittedName>
        <fullName evidence="5">Putative Aliphatic sulfonates import ATP-binding protein SsuB</fullName>
        <ecNumber evidence="5">3.6.3.-</ecNumber>
    </submittedName>
</protein>
<dbReference type="InterPro" id="IPR003593">
    <property type="entry name" value="AAA+_ATPase"/>
</dbReference>
<dbReference type="SUPFAM" id="SSF52540">
    <property type="entry name" value="P-loop containing nucleoside triphosphate hydrolases"/>
    <property type="match status" value="1"/>
</dbReference>
<dbReference type="PANTHER" id="PTHR42781">
    <property type="entry name" value="SPERMIDINE/PUTRESCINE IMPORT ATP-BINDING PROTEIN POTA"/>
    <property type="match status" value="1"/>
</dbReference>
<dbReference type="InterPro" id="IPR003439">
    <property type="entry name" value="ABC_transporter-like_ATP-bd"/>
</dbReference>
<evidence type="ECO:0000256" key="3">
    <source>
        <dbReference type="ARBA" id="ARBA00022840"/>
    </source>
</evidence>
<dbReference type="PROSITE" id="PS50893">
    <property type="entry name" value="ABC_TRANSPORTER_2"/>
    <property type="match status" value="1"/>
</dbReference>
<dbReference type="EMBL" id="OMOF01000020">
    <property type="protein sequence ID" value="SPF32859.1"/>
    <property type="molecule type" value="Genomic_DNA"/>
</dbReference>
<dbReference type="OrthoDB" id="9784332at2"/>
<keyword evidence="5" id="KW-0378">Hydrolase</keyword>
<keyword evidence="3 5" id="KW-0067">ATP-binding</keyword>
<sequence>MWGIDIKNVTKKVKASDGKSELIFENFNLQVKESEVVGIFGPNGCGKTTLLNMIAGIVKPDSGEILIFAEKPGRKSIAYIFQDYQNSLFPWLTVKDNILFPLSLTKMKREAINEKFDYLIDTVKVPFDLDKYPYQLSGGQQQYVSILRGLISDPMAMLIDEPFSALDYSNSLWLMEKMAEILKNMRIPVIIVAHDLDHLMRTVERICFLSEKPTRVVSETLIDVNNLKRNCKLDNLVFREVKQELTKLYSRKVPAYGWN</sequence>
<evidence type="ECO:0000313" key="5">
    <source>
        <dbReference type="EMBL" id="SPF32859.1"/>
    </source>
</evidence>
<dbReference type="Proteomes" id="UP000238916">
    <property type="component" value="Unassembled WGS sequence"/>
</dbReference>
<keyword evidence="2" id="KW-0547">Nucleotide-binding</keyword>
<dbReference type="InterPro" id="IPR027417">
    <property type="entry name" value="P-loop_NTPase"/>
</dbReference>
<accession>A0A2U3JZT4</accession>
<dbReference type="Gene3D" id="3.40.50.300">
    <property type="entry name" value="P-loop containing nucleotide triphosphate hydrolases"/>
    <property type="match status" value="1"/>
</dbReference>
<keyword evidence="1" id="KW-0813">Transport</keyword>
<proteinExistence type="predicted"/>
<evidence type="ECO:0000259" key="4">
    <source>
        <dbReference type="PROSITE" id="PS50893"/>
    </source>
</evidence>